<evidence type="ECO:0000313" key="2">
    <source>
        <dbReference type="Proteomes" id="UP000054279"/>
    </source>
</evidence>
<dbReference type="EMBL" id="KN837289">
    <property type="protein sequence ID" value="KIJ29145.1"/>
    <property type="molecule type" value="Genomic_DNA"/>
</dbReference>
<organism evidence="1 2">
    <name type="scientific">Sphaerobolus stellatus (strain SS14)</name>
    <dbReference type="NCBI Taxonomy" id="990650"/>
    <lineage>
        <taxon>Eukaryota</taxon>
        <taxon>Fungi</taxon>
        <taxon>Dikarya</taxon>
        <taxon>Basidiomycota</taxon>
        <taxon>Agaricomycotina</taxon>
        <taxon>Agaricomycetes</taxon>
        <taxon>Phallomycetidae</taxon>
        <taxon>Geastrales</taxon>
        <taxon>Sphaerobolaceae</taxon>
        <taxon>Sphaerobolus</taxon>
    </lineage>
</organism>
<sequence>MVSDDESDSKREDWELEFNSWLYLRICEEKEAGTRGIYSRQLRRTLADCEESEATHTSEKEESDRWLSEELKLVRALRFFGSLEGFYKGDLDFSGRRPKKWHSLWMRWGTFCRPLGNLIAVFKNLPRYLDSEGQVLELEIEDENF</sequence>
<keyword evidence="2" id="KW-1185">Reference proteome</keyword>
<gene>
    <name evidence="1" type="ORF">M422DRAFT_269477</name>
</gene>
<evidence type="ECO:0000313" key="1">
    <source>
        <dbReference type="EMBL" id="KIJ29145.1"/>
    </source>
</evidence>
<proteinExistence type="predicted"/>
<dbReference type="AlphaFoldDB" id="A0A0C9UVC6"/>
<name>A0A0C9UVC6_SPHS4</name>
<reference evidence="1 2" key="1">
    <citation type="submission" date="2014-06" db="EMBL/GenBank/DDBJ databases">
        <title>Evolutionary Origins and Diversification of the Mycorrhizal Mutualists.</title>
        <authorList>
            <consortium name="DOE Joint Genome Institute"/>
            <consortium name="Mycorrhizal Genomics Consortium"/>
            <person name="Kohler A."/>
            <person name="Kuo A."/>
            <person name="Nagy L.G."/>
            <person name="Floudas D."/>
            <person name="Copeland A."/>
            <person name="Barry K.W."/>
            <person name="Cichocki N."/>
            <person name="Veneault-Fourrey C."/>
            <person name="LaButti K."/>
            <person name="Lindquist E.A."/>
            <person name="Lipzen A."/>
            <person name="Lundell T."/>
            <person name="Morin E."/>
            <person name="Murat C."/>
            <person name="Riley R."/>
            <person name="Ohm R."/>
            <person name="Sun H."/>
            <person name="Tunlid A."/>
            <person name="Henrissat B."/>
            <person name="Grigoriev I.V."/>
            <person name="Hibbett D.S."/>
            <person name="Martin F."/>
        </authorList>
    </citation>
    <scope>NUCLEOTIDE SEQUENCE [LARGE SCALE GENOMIC DNA]</scope>
    <source>
        <strain evidence="1 2">SS14</strain>
    </source>
</reference>
<dbReference type="HOGENOM" id="CLU_1788026_0_0_1"/>
<protein>
    <submittedName>
        <fullName evidence="1">Uncharacterized protein</fullName>
    </submittedName>
</protein>
<dbReference type="Proteomes" id="UP000054279">
    <property type="component" value="Unassembled WGS sequence"/>
</dbReference>
<accession>A0A0C9UVC6</accession>